<sequence length="122" mass="13212">MKAAAAAALKLRNAKGSELPSGARRRDPSVLPPPLPAGRPARRRSRRWGFGICYKGVSPHVISTETEAKSRRGSSRGYAMATFFIYVGISLALDWFASSKDMRRSPSSAFFSAFRGTGSTCI</sequence>
<name>A0A2I0AZ96_9ASPA</name>
<feature type="region of interest" description="Disordered" evidence="1">
    <location>
        <begin position="15"/>
        <end position="43"/>
    </location>
</feature>
<dbReference type="AlphaFoldDB" id="A0A2I0AZ96"/>
<feature type="transmembrane region" description="Helical" evidence="2">
    <location>
        <begin position="78"/>
        <end position="97"/>
    </location>
</feature>
<keyword evidence="2" id="KW-0472">Membrane</keyword>
<keyword evidence="2" id="KW-0812">Transmembrane</keyword>
<evidence type="ECO:0000313" key="4">
    <source>
        <dbReference type="Proteomes" id="UP000236161"/>
    </source>
</evidence>
<proteinExistence type="predicted"/>
<dbReference type="EMBL" id="KZ451935">
    <property type="protein sequence ID" value="PKA60858.1"/>
    <property type="molecule type" value="Genomic_DNA"/>
</dbReference>
<organism evidence="3 4">
    <name type="scientific">Apostasia shenzhenica</name>
    <dbReference type="NCBI Taxonomy" id="1088818"/>
    <lineage>
        <taxon>Eukaryota</taxon>
        <taxon>Viridiplantae</taxon>
        <taxon>Streptophyta</taxon>
        <taxon>Embryophyta</taxon>
        <taxon>Tracheophyta</taxon>
        <taxon>Spermatophyta</taxon>
        <taxon>Magnoliopsida</taxon>
        <taxon>Liliopsida</taxon>
        <taxon>Asparagales</taxon>
        <taxon>Orchidaceae</taxon>
        <taxon>Apostasioideae</taxon>
        <taxon>Apostasia</taxon>
    </lineage>
</organism>
<evidence type="ECO:0000256" key="2">
    <source>
        <dbReference type="SAM" id="Phobius"/>
    </source>
</evidence>
<gene>
    <name evidence="3" type="ORF">AXF42_Ash006493</name>
</gene>
<reference evidence="3 4" key="1">
    <citation type="journal article" date="2017" name="Nature">
        <title>The Apostasia genome and the evolution of orchids.</title>
        <authorList>
            <person name="Zhang G.Q."/>
            <person name="Liu K.W."/>
            <person name="Li Z."/>
            <person name="Lohaus R."/>
            <person name="Hsiao Y.Y."/>
            <person name="Niu S.C."/>
            <person name="Wang J.Y."/>
            <person name="Lin Y.C."/>
            <person name="Xu Q."/>
            <person name="Chen L.J."/>
            <person name="Yoshida K."/>
            <person name="Fujiwara S."/>
            <person name="Wang Z.W."/>
            <person name="Zhang Y.Q."/>
            <person name="Mitsuda N."/>
            <person name="Wang M."/>
            <person name="Liu G.H."/>
            <person name="Pecoraro L."/>
            <person name="Huang H.X."/>
            <person name="Xiao X.J."/>
            <person name="Lin M."/>
            <person name="Wu X.Y."/>
            <person name="Wu W.L."/>
            <person name="Chen Y.Y."/>
            <person name="Chang S.B."/>
            <person name="Sakamoto S."/>
            <person name="Ohme-Takagi M."/>
            <person name="Yagi M."/>
            <person name="Zeng S.J."/>
            <person name="Shen C.Y."/>
            <person name="Yeh C.M."/>
            <person name="Luo Y.B."/>
            <person name="Tsai W.C."/>
            <person name="Van de Peer Y."/>
            <person name="Liu Z.J."/>
        </authorList>
    </citation>
    <scope>NUCLEOTIDE SEQUENCE [LARGE SCALE GENOMIC DNA]</scope>
    <source>
        <strain evidence="4">cv. Shenzhen</strain>
        <tissue evidence="3">Stem</tissue>
    </source>
</reference>
<protein>
    <submittedName>
        <fullName evidence="3">Uncharacterized protein</fullName>
    </submittedName>
</protein>
<evidence type="ECO:0000256" key="1">
    <source>
        <dbReference type="SAM" id="MobiDB-lite"/>
    </source>
</evidence>
<evidence type="ECO:0000313" key="3">
    <source>
        <dbReference type="EMBL" id="PKA60858.1"/>
    </source>
</evidence>
<dbReference type="Proteomes" id="UP000236161">
    <property type="component" value="Unassembled WGS sequence"/>
</dbReference>
<keyword evidence="4" id="KW-1185">Reference proteome</keyword>
<accession>A0A2I0AZ96</accession>
<keyword evidence="2" id="KW-1133">Transmembrane helix</keyword>